<reference evidence="2" key="1">
    <citation type="journal article" date="2013" name="G3 (Bethesda)">
        <title>Comparative genomics of a plant-pathogenic fungus, Pyrenophora tritici-repentis, reveals transduplication and the impact of repeat elements on pathogenicity and population divergence.</title>
        <authorList>
            <person name="Manning V.A."/>
            <person name="Pandelova I."/>
            <person name="Dhillon B."/>
            <person name="Wilhelm L.J."/>
            <person name="Goodwin S.B."/>
            <person name="Berlin A.M."/>
            <person name="Figueroa M."/>
            <person name="Freitag M."/>
            <person name="Hane J.K."/>
            <person name="Henrissat B."/>
            <person name="Holman W.H."/>
            <person name="Kodira C.D."/>
            <person name="Martin J."/>
            <person name="Oliver R.P."/>
            <person name="Robbertse B."/>
            <person name="Schackwitz W."/>
            <person name="Schwartz D.C."/>
            <person name="Spatafora J.W."/>
            <person name="Turgeon B.G."/>
            <person name="Yandava C."/>
            <person name="Young S."/>
            <person name="Zhou S."/>
            <person name="Zeng Q."/>
            <person name="Grigoriev I.V."/>
            <person name="Ma L.-J."/>
            <person name="Ciuffetti L.M."/>
        </authorList>
    </citation>
    <scope>NUCLEOTIDE SEQUENCE [LARGE SCALE GENOMIC DNA]</scope>
    <source>
        <strain evidence="2">Pt-1C-BFP</strain>
    </source>
</reference>
<dbReference type="AlphaFoldDB" id="B2VXL6"/>
<dbReference type="Pfam" id="PF03702">
    <property type="entry name" value="AnmK"/>
    <property type="match status" value="1"/>
</dbReference>
<dbReference type="GO" id="GO:0005524">
    <property type="term" value="F:ATP binding"/>
    <property type="evidence" value="ECO:0007669"/>
    <property type="project" value="InterPro"/>
</dbReference>
<gene>
    <name evidence="1" type="ORF">PTRG_03262</name>
</gene>
<dbReference type="OrthoDB" id="5427593at2759"/>
<name>B2VXL6_PYRTR</name>
<dbReference type="InterPro" id="IPR043129">
    <property type="entry name" value="ATPase_NBD"/>
</dbReference>
<dbReference type="HOGENOM" id="CLU_038782_1_0_1"/>
<dbReference type="eggNOG" id="ENOG502QUN9">
    <property type="taxonomic scope" value="Eukaryota"/>
</dbReference>
<proteinExistence type="predicted"/>
<protein>
    <submittedName>
        <fullName evidence="1">Uncharacterized protein</fullName>
    </submittedName>
</protein>
<evidence type="ECO:0000313" key="1">
    <source>
        <dbReference type="EMBL" id="EDU45785.1"/>
    </source>
</evidence>
<dbReference type="PANTHER" id="PTHR30605">
    <property type="entry name" value="ANHYDRO-N-ACETYLMURAMIC ACID KINASE"/>
    <property type="match status" value="1"/>
</dbReference>
<dbReference type="OMA" id="QGQTIWH"/>
<accession>B2VXL6</accession>
<sequence>MRDSTTSYTSPQSNTKRTRESIRDALDIHVLGVCSGSGLIQLDCALVRYRQASPRAALRLELVQYGSVPTSSIVRNQILASLREVECNPTVVAHVNTLLGCMFSNGIKTFCHNYGVQIDSIDLIGTHMSGLRRVAMPESDDLNMHTLGWNVDVTANTGVTTVFDFAVIETSYVKPHVSPVAFVNRIFLRHPFKFRACLAIGELVNCSFIPPWTDGSPWKTYWRDCGPGSLLVNYAVRYCTSNNCHEDNNGKLGMRGMVNQAVVKQFLAYNDYSTSLPSPRIAREMFGDHEAQRLIDTCLSLKLSRADIIATITRITAENMLRQYCRLLALGFSEHQTVEELFISGPSARNTNIIDYLEAELPESVITKPLDDIGIPGDANEAYLEYQYALLWLYRGPRYK</sequence>
<dbReference type="PANTHER" id="PTHR30605:SF0">
    <property type="entry name" value="ANHYDRO-N-ACETYLMURAMIC ACID KINASE"/>
    <property type="match status" value="1"/>
</dbReference>
<evidence type="ECO:0000313" key="2">
    <source>
        <dbReference type="Proteomes" id="UP000001471"/>
    </source>
</evidence>
<dbReference type="GO" id="GO:0009254">
    <property type="term" value="P:peptidoglycan turnover"/>
    <property type="evidence" value="ECO:0007669"/>
    <property type="project" value="InterPro"/>
</dbReference>
<dbReference type="GO" id="GO:0016773">
    <property type="term" value="F:phosphotransferase activity, alcohol group as acceptor"/>
    <property type="evidence" value="ECO:0007669"/>
    <property type="project" value="InterPro"/>
</dbReference>
<dbReference type="STRING" id="426418.B2VXL6"/>
<dbReference type="InterPro" id="IPR005338">
    <property type="entry name" value="Anhydro_N_Ac-Mur_kinase"/>
</dbReference>
<dbReference type="InParanoid" id="B2VXL6"/>
<dbReference type="EMBL" id="DS231616">
    <property type="protein sequence ID" value="EDU45785.1"/>
    <property type="molecule type" value="Genomic_DNA"/>
</dbReference>
<organism evidence="1 2">
    <name type="scientific">Pyrenophora tritici-repentis (strain Pt-1C-BFP)</name>
    <name type="common">Wheat tan spot fungus</name>
    <name type="synonym">Drechslera tritici-repentis</name>
    <dbReference type="NCBI Taxonomy" id="426418"/>
    <lineage>
        <taxon>Eukaryota</taxon>
        <taxon>Fungi</taxon>
        <taxon>Dikarya</taxon>
        <taxon>Ascomycota</taxon>
        <taxon>Pezizomycotina</taxon>
        <taxon>Dothideomycetes</taxon>
        <taxon>Pleosporomycetidae</taxon>
        <taxon>Pleosporales</taxon>
        <taxon>Pleosporineae</taxon>
        <taxon>Pleosporaceae</taxon>
        <taxon>Pyrenophora</taxon>
    </lineage>
</organism>
<dbReference type="Gene3D" id="3.30.420.40">
    <property type="match status" value="2"/>
</dbReference>
<dbReference type="SUPFAM" id="SSF53067">
    <property type="entry name" value="Actin-like ATPase domain"/>
    <property type="match status" value="1"/>
</dbReference>
<dbReference type="Proteomes" id="UP000001471">
    <property type="component" value="Unassembled WGS sequence"/>
</dbReference>
<dbReference type="GO" id="GO:0006040">
    <property type="term" value="P:amino sugar metabolic process"/>
    <property type="evidence" value="ECO:0007669"/>
    <property type="project" value="InterPro"/>
</dbReference>